<dbReference type="Pfam" id="PF10082">
    <property type="entry name" value="BBP2_2"/>
    <property type="match status" value="1"/>
</dbReference>
<dbReference type="InterPro" id="IPR018759">
    <property type="entry name" value="BBP2_2"/>
</dbReference>
<keyword evidence="4" id="KW-1185">Reference proteome</keyword>
<feature type="compositionally biased region" description="Low complexity" evidence="1">
    <location>
        <begin position="58"/>
        <end position="87"/>
    </location>
</feature>
<evidence type="ECO:0000313" key="3">
    <source>
        <dbReference type="EMBL" id="TDP84914.1"/>
    </source>
</evidence>
<keyword evidence="2" id="KW-0732">Signal</keyword>
<feature type="signal peptide" evidence="2">
    <location>
        <begin position="1"/>
        <end position="24"/>
    </location>
</feature>
<protein>
    <recommendedName>
        <fullName evidence="5">Outer membrane beta-barrel protein</fullName>
    </recommendedName>
</protein>
<accession>A0A4R6RFF6</accession>
<sequence length="519" mass="52742">MSTPRLAALALSLAIAGAVVPVRAQDVGDGQSATADDEAAAAAEALRLKRARAAAAEPAPDAAAGADPYPLADAGAAPDDGLGVPGDDAADPSLPPATGSLPPAPTPTTLGLRPSTSAVAPLTSVVRPADRSGVAALPVTGAPPLARDAEQEARAAYDPVGLRVGSFVAAGSVTAGVGYSSNAAESAGGSGSAYYLTRGSLALRSDWERHGFDVVANGGLRRYADDAIAVEPNADVTATARLDLTETDRVAASAGWTYSRETGSSAELGAKSTGSDVHTLSGTLGYERDAGLIGLALKGAVDRTSYEAGESRSNTAVSGSLRLTLENGAALRPFVEGGGFTRRYDDKVDGSGYARDSVGWELKTGVVVDTGLLTGEASVGYALERPEDGRLDDIAGFTADAGLAWTPTELVTVGLKGTTTFEPSQIAGASGSVKHAVDVDVAYALQPNVILNTGAGFSYQDYTGVSRTVETFAVRAGAEWRLNRTVSLGLTGSHARTESSVAGESYDESRIEATVTLRR</sequence>
<evidence type="ECO:0000256" key="1">
    <source>
        <dbReference type="SAM" id="MobiDB-lite"/>
    </source>
</evidence>
<dbReference type="RefSeq" id="WP_166653441.1">
    <property type="nucleotide sequence ID" value="NZ_BSPM01000004.1"/>
</dbReference>
<dbReference type="EMBL" id="SNXY01000007">
    <property type="protein sequence ID" value="TDP84914.1"/>
    <property type="molecule type" value="Genomic_DNA"/>
</dbReference>
<reference evidence="3 4" key="1">
    <citation type="submission" date="2019-03" db="EMBL/GenBank/DDBJ databases">
        <title>Genomic Encyclopedia of Type Strains, Phase IV (KMG-IV): sequencing the most valuable type-strain genomes for metagenomic binning, comparative biology and taxonomic classification.</title>
        <authorList>
            <person name="Goeker M."/>
        </authorList>
    </citation>
    <scope>NUCLEOTIDE SEQUENCE [LARGE SCALE GENOMIC DNA]</scope>
    <source>
        <strain evidence="3 4">DSM 102969</strain>
    </source>
</reference>
<organism evidence="3 4">
    <name type="scientific">Oharaeibacter diazotrophicus</name>
    <dbReference type="NCBI Taxonomy" id="1920512"/>
    <lineage>
        <taxon>Bacteria</taxon>
        <taxon>Pseudomonadati</taxon>
        <taxon>Pseudomonadota</taxon>
        <taxon>Alphaproteobacteria</taxon>
        <taxon>Hyphomicrobiales</taxon>
        <taxon>Pleomorphomonadaceae</taxon>
        <taxon>Oharaeibacter</taxon>
    </lineage>
</organism>
<proteinExistence type="predicted"/>
<dbReference type="Proteomes" id="UP000294547">
    <property type="component" value="Unassembled WGS sequence"/>
</dbReference>
<evidence type="ECO:0008006" key="5">
    <source>
        <dbReference type="Google" id="ProtNLM"/>
    </source>
</evidence>
<dbReference type="AlphaFoldDB" id="A0A4R6RFF6"/>
<feature type="compositionally biased region" description="Low complexity" evidence="1">
    <location>
        <begin position="96"/>
        <end position="112"/>
    </location>
</feature>
<gene>
    <name evidence="3" type="ORF">EDD54_1756</name>
</gene>
<evidence type="ECO:0000313" key="4">
    <source>
        <dbReference type="Proteomes" id="UP000294547"/>
    </source>
</evidence>
<evidence type="ECO:0000256" key="2">
    <source>
        <dbReference type="SAM" id="SignalP"/>
    </source>
</evidence>
<feature type="region of interest" description="Disordered" evidence="1">
    <location>
        <begin position="58"/>
        <end position="115"/>
    </location>
</feature>
<comment type="caution">
    <text evidence="3">The sequence shown here is derived from an EMBL/GenBank/DDBJ whole genome shotgun (WGS) entry which is preliminary data.</text>
</comment>
<name>A0A4R6RFF6_9HYPH</name>
<feature type="chain" id="PRO_5020435746" description="Outer membrane beta-barrel protein" evidence="2">
    <location>
        <begin position="25"/>
        <end position="519"/>
    </location>
</feature>